<evidence type="ECO:0000256" key="2">
    <source>
        <dbReference type="ARBA" id="ARBA00022692"/>
    </source>
</evidence>
<feature type="transmembrane region" description="Helical" evidence="9">
    <location>
        <begin position="149"/>
        <end position="167"/>
    </location>
</feature>
<dbReference type="GO" id="GO:0019957">
    <property type="term" value="F:C-C chemokine binding"/>
    <property type="evidence" value="ECO:0007669"/>
    <property type="project" value="TreeGrafter"/>
</dbReference>
<evidence type="ECO:0000313" key="11">
    <source>
        <dbReference type="Ensembl" id="ENSSFAP00005003731.1"/>
    </source>
</evidence>
<dbReference type="OMA" id="CIHACLR"/>
<dbReference type="GO" id="GO:0060326">
    <property type="term" value="P:cell chemotaxis"/>
    <property type="evidence" value="ECO:0007669"/>
    <property type="project" value="TreeGrafter"/>
</dbReference>
<dbReference type="GO" id="GO:0019722">
    <property type="term" value="P:calcium-mediated signaling"/>
    <property type="evidence" value="ECO:0007669"/>
    <property type="project" value="TreeGrafter"/>
</dbReference>
<gene>
    <name evidence="11" type="primary">cxcr3.3</name>
</gene>
<feature type="domain" description="G-protein coupled receptors family 1 profile" evidence="10">
    <location>
        <begin position="57"/>
        <end position="298"/>
    </location>
</feature>
<evidence type="ECO:0000256" key="4">
    <source>
        <dbReference type="ARBA" id="ARBA00023040"/>
    </source>
</evidence>
<dbReference type="GO" id="GO:0009897">
    <property type="term" value="C:external side of plasma membrane"/>
    <property type="evidence" value="ECO:0007669"/>
    <property type="project" value="TreeGrafter"/>
</dbReference>
<evidence type="ECO:0000256" key="9">
    <source>
        <dbReference type="SAM" id="Phobius"/>
    </source>
</evidence>
<evidence type="ECO:0000259" key="10">
    <source>
        <dbReference type="PROSITE" id="PS50262"/>
    </source>
</evidence>
<dbReference type="OrthoDB" id="9818824at2759"/>
<reference evidence="11" key="3">
    <citation type="submission" date="2025-09" db="UniProtKB">
        <authorList>
            <consortium name="Ensembl"/>
        </authorList>
    </citation>
    <scope>IDENTIFICATION</scope>
</reference>
<evidence type="ECO:0000256" key="5">
    <source>
        <dbReference type="ARBA" id="ARBA00023136"/>
    </source>
</evidence>
<evidence type="ECO:0000256" key="6">
    <source>
        <dbReference type="ARBA" id="ARBA00023170"/>
    </source>
</evidence>
<dbReference type="PANTHER" id="PTHR10489:SF671">
    <property type="entry name" value="C-X-C CHEMOKINE RECEPTOR TYPE 3"/>
    <property type="match status" value="1"/>
</dbReference>
<keyword evidence="3 9" id="KW-1133">Transmembrane helix</keyword>
<evidence type="ECO:0000313" key="12">
    <source>
        <dbReference type="Proteomes" id="UP000472267"/>
    </source>
</evidence>
<keyword evidence="12" id="KW-1185">Reference proteome</keyword>
<dbReference type="PROSITE" id="PS50262">
    <property type="entry name" value="G_PROTEIN_RECEP_F1_2"/>
    <property type="match status" value="1"/>
</dbReference>
<dbReference type="Pfam" id="PF00001">
    <property type="entry name" value="7tm_1"/>
    <property type="match status" value="1"/>
</dbReference>
<dbReference type="GO" id="GO:0016493">
    <property type="term" value="F:C-C chemokine receptor activity"/>
    <property type="evidence" value="ECO:0007669"/>
    <property type="project" value="TreeGrafter"/>
</dbReference>
<dbReference type="AlphaFoldDB" id="A0A672FA35"/>
<feature type="transmembrane region" description="Helical" evidence="9">
    <location>
        <begin position="237"/>
        <end position="255"/>
    </location>
</feature>
<dbReference type="GO" id="GO:0006955">
    <property type="term" value="P:immune response"/>
    <property type="evidence" value="ECO:0007669"/>
    <property type="project" value="TreeGrafter"/>
</dbReference>
<feature type="transmembrane region" description="Helical" evidence="9">
    <location>
        <begin position="41"/>
        <end position="66"/>
    </location>
</feature>
<organism evidence="11 12">
    <name type="scientific">Salarias fasciatus</name>
    <name type="common">Jewelled blenny</name>
    <name type="synonym">Blennius fasciatus</name>
    <dbReference type="NCBI Taxonomy" id="181472"/>
    <lineage>
        <taxon>Eukaryota</taxon>
        <taxon>Metazoa</taxon>
        <taxon>Chordata</taxon>
        <taxon>Craniata</taxon>
        <taxon>Vertebrata</taxon>
        <taxon>Euteleostomi</taxon>
        <taxon>Actinopterygii</taxon>
        <taxon>Neopterygii</taxon>
        <taxon>Teleostei</taxon>
        <taxon>Neoteleostei</taxon>
        <taxon>Acanthomorphata</taxon>
        <taxon>Ovalentaria</taxon>
        <taxon>Blenniimorphae</taxon>
        <taxon>Blenniiformes</taxon>
        <taxon>Blennioidei</taxon>
        <taxon>Blenniidae</taxon>
        <taxon>Salariinae</taxon>
        <taxon>Salarias</taxon>
    </lineage>
</organism>
<evidence type="ECO:0000256" key="7">
    <source>
        <dbReference type="ARBA" id="ARBA00023224"/>
    </source>
</evidence>
<feature type="transmembrane region" description="Helical" evidence="9">
    <location>
        <begin position="109"/>
        <end position="128"/>
    </location>
</feature>
<keyword evidence="7" id="KW-0807">Transducer</keyword>
<evidence type="ECO:0000256" key="1">
    <source>
        <dbReference type="ARBA" id="ARBA00004370"/>
    </source>
</evidence>
<name>A0A672FA35_SALFA</name>
<reference evidence="11" key="2">
    <citation type="submission" date="2025-08" db="UniProtKB">
        <authorList>
            <consortium name="Ensembl"/>
        </authorList>
    </citation>
    <scope>IDENTIFICATION</scope>
</reference>
<dbReference type="Proteomes" id="UP000472267">
    <property type="component" value="Chromosome 11"/>
</dbReference>
<dbReference type="InterPro" id="IPR017452">
    <property type="entry name" value="GPCR_Rhodpsn_7TM"/>
</dbReference>
<feature type="compositionally biased region" description="Polar residues" evidence="8">
    <location>
        <begin position="352"/>
        <end position="361"/>
    </location>
</feature>
<dbReference type="GO" id="GO:0007204">
    <property type="term" value="P:positive regulation of cytosolic calcium ion concentration"/>
    <property type="evidence" value="ECO:0007669"/>
    <property type="project" value="TreeGrafter"/>
</dbReference>
<feature type="region of interest" description="Disordered" evidence="8">
    <location>
        <begin position="329"/>
        <end position="361"/>
    </location>
</feature>
<feature type="transmembrane region" description="Helical" evidence="9">
    <location>
        <begin position="200"/>
        <end position="225"/>
    </location>
</feature>
<proteinExistence type="predicted"/>
<dbReference type="PANTHER" id="PTHR10489">
    <property type="entry name" value="CELL ADHESION MOLECULE"/>
    <property type="match status" value="1"/>
</dbReference>
<feature type="transmembrane region" description="Helical" evidence="9">
    <location>
        <begin position="275"/>
        <end position="299"/>
    </location>
</feature>
<dbReference type="PRINTS" id="PR00237">
    <property type="entry name" value="GPCRRHODOPSN"/>
</dbReference>
<keyword evidence="2 9" id="KW-0812">Transmembrane</keyword>
<dbReference type="InParanoid" id="A0A672FA35"/>
<dbReference type="Ensembl" id="ENSSFAT00005003999.1">
    <property type="protein sequence ID" value="ENSSFAP00005003731.1"/>
    <property type="gene ID" value="ENSSFAG00005002548.1"/>
</dbReference>
<evidence type="ECO:0000256" key="8">
    <source>
        <dbReference type="SAM" id="MobiDB-lite"/>
    </source>
</evidence>
<dbReference type="InterPro" id="IPR000276">
    <property type="entry name" value="GPCR_Rhodpsn"/>
</dbReference>
<feature type="transmembrane region" description="Helical" evidence="9">
    <location>
        <begin position="78"/>
        <end position="97"/>
    </location>
</feature>
<feature type="compositionally biased region" description="Basic and acidic residues" evidence="8">
    <location>
        <begin position="334"/>
        <end position="346"/>
    </location>
</feature>
<dbReference type="SUPFAM" id="SSF81321">
    <property type="entry name" value="Family A G protein-coupled receptor-like"/>
    <property type="match status" value="1"/>
</dbReference>
<dbReference type="InterPro" id="IPR050119">
    <property type="entry name" value="CCR1-9-like"/>
</dbReference>
<sequence>MHRNASIDVELDGLFRQNSSFDYDEDYVYEEEFDPKSSKPVWIPVVYSLVLVVGLLGNILLLAVLAQRRRSWRVSDTLILHLGIADVLLLVSLPLRAAQVAQSGLCTKICGAVFNVNFFCGIFLLVCISLDHYLSTVHATQVFSHRKPWSVHAACVSAWLLSLLLTIPDSFLLEASEQASEKKMACVHSYPGSAHRASRAFHHVVGFTLPAAVLIFCCASVLLRLQCSCKALRQQRAAMLILPLVGAFFLCWMPYNFTLIVDTLTGDPRKPRDEYLKTALLATTVLGCAHACVRPLLYLGLCRNFRKRSAALLRCVTVEPSSSLWELGVEDEEAPPRQDHAEDELKQMTGVVEQQTQADQC</sequence>
<keyword evidence="6" id="KW-0675">Receptor</keyword>
<keyword evidence="5 9" id="KW-0472">Membrane</keyword>
<reference evidence="11" key="1">
    <citation type="submission" date="2019-06" db="EMBL/GenBank/DDBJ databases">
        <authorList>
            <consortium name="Wellcome Sanger Institute Data Sharing"/>
        </authorList>
    </citation>
    <scope>NUCLEOTIDE SEQUENCE [LARGE SCALE GENOMIC DNA]</scope>
</reference>
<accession>A0A672FA35</accession>
<evidence type="ECO:0000256" key="3">
    <source>
        <dbReference type="ARBA" id="ARBA00022989"/>
    </source>
</evidence>
<protein>
    <submittedName>
        <fullName evidence="11">C-X-C chemokine receptor type 3-like</fullName>
    </submittedName>
</protein>
<dbReference type="Gene3D" id="1.20.1070.10">
    <property type="entry name" value="Rhodopsin 7-helix transmembrane proteins"/>
    <property type="match status" value="1"/>
</dbReference>
<keyword evidence="4" id="KW-0297">G-protein coupled receptor</keyword>
<comment type="subcellular location">
    <subcellularLocation>
        <location evidence="1">Membrane</location>
    </subcellularLocation>
</comment>